<dbReference type="AlphaFoldDB" id="A0A3B1DMS9"/>
<proteinExistence type="predicted"/>
<reference evidence="2" key="1">
    <citation type="submission" date="2018-06" db="EMBL/GenBank/DDBJ databases">
        <authorList>
            <person name="Zhirakovskaya E."/>
        </authorList>
    </citation>
    <scope>NUCLEOTIDE SEQUENCE</scope>
</reference>
<organism evidence="2">
    <name type="scientific">hydrothermal vent metagenome</name>
    <dbReference type="NCBI Taxonomy" id="652676"/>
    <lineage>
        <taxon>unclassified sequences</taxon>
        <taxon>metagenomes</taxon>
        <taxon>ecological metagenomes</taxon>
    </lineage>
</organism>
<dbReference type="EMBL" id="UOGL01000166">
    <property type="protein sequence ID" value="VAX38133.1"/>
    <property type="molecule type" value="Genomic_DNA"/>
</dbReference>
<name>A0A3B1DMS9_9ZZZZ</name>
<evidence type="ECO:0000313" key="2">
    <source>
        <dbReference type="EMBL" id="VAX38133.1"/>
    </source>
</evidence>
<gene>
    <name evidence="2" type="ORF">MNBD_PLANCTO02-2323</name>
</gene>
<protein>
    <submittedName>
        <fullName evidence="2">Uncharacterized protein</fullName>
    </submittedName>
</protein>
<accession>A0A3B1DMS9</accession>
<feature type="coiled-coil region" evidence="1">
    <location>
        <begin position="23"/>
        <end position="77"/>
    </location>
</feature>
<evidence type="ECO:0000256" key="1">
    <source>
        <dbReference type="SAM" id="Coils"/>
    </source>
</evidence>
<sequence length="77" mass="8760">MILISDKCFGILSTESNLVAKLNKKQKKQIEVARKKLEKLHKLRSDAKQQNDDPAELAKLEADIEKIKTEIETIQNG</sequence>
<keyword evidence="1" id="KW-0175">Coiled coil</keyword>